<dbReference type="PROSITE" id="PS00108">
    <property type="entry name" value="PROTEIN_KINASE_ST"/>
    <property type="match status" value="1"/>
</dbReference>
<feature type="compositionally biased region" description="Polar residues" evidence="10">
    <location>
        <begin position="1"/>
        <end position="25"/>
    </location>
</feature>
<dbReference type="Proteomes" id="UP001556367">
    <property type="component" value="Unassembled WGS sequence"/>
</dbReference>
<keyword evidence="3" id="KW-0723">Serine/threonine-protein kinase</keyword>
<comment type="similarity">
    <text evidence="1">Belongs to the protein kinase superfamily. CMGC Ser/Thr protein kinase family. CDC2/CDKX subfamily.</text>
</comment>
<feature type="domain" description="Protein kinase" evidence="11">
    <location>
        <begin position="11"/>
        <end position="407"/>
    </location>
</feature>
<dbReference type="SMART" id="SM00220">
    <property type="entry name" value="S_TKc"/>
    <property type="match status" value="1"/>
</dbReference>
<evidence type="ECO:0000313" key="12">
    <source>
        <dbReference type="EMBL" id="KAL0952087.1"/>
    </source>
</evidence>
<comment type="caution">
    <text evidence="12">The sequence shown here is derived from an EMBL/GenBank/DDBJ whole genome shotgun (WGS) entry which is preliminary data.</text>
</comment>
<evidence type="ECO:0000259" key="11">
    <source>
        <dbReference type="PROSITE" id="PS50011"/>
    </source>
</evidence>
<dbReference type="SUPFAM" id="SSF56112">
    <property type="entry name" value="Protein kinase-like (PK-like)"/>
    <property type="match status" value="1"/>
</dbReference>
<accession>A0ABR3J920</accession>
<keyword evidence="13" id="KW-1185">Reference proteome</keyword>
<evidence type="ECO:0000256" key="6">
    <source>
        <dbReference type="ARBA" id="ARBA00022777"/>
    </source>
</evidence>
<evidence type="ECO:0000256" key="9">
    <source>
        <dbReference type="ARBA" id="ARBA00048367"/>
    </source>
</evidence>
<evidence type="ECO:0000256" key="3">
    <source>
        <dbReference type="ARBA" id="ARBA00022527"/>
    </source>
</evidence>
<evidence type="ECO:0000256" key="7">
    <source>
        <dbReference type="ARBA" id="ARBA00022840"/>
    </source>
</evidence>
<dbReference type="InterPro" id="IPR000719">
    <property type="entry name" value="Prot_kinase_dom"/>
</dbReference>
<keyword evidence="6" id="KW-0418">Kinase</keyword>
<feature type="region of interest" description="Disordered" evidence="10">
    <location>
        <begin position="1"/>
        <end position="33"/>
    </location>
</feature>
<dbReference type="Pfam" id="PF00069">
    <property type="entry name" value="Pkinase"/>
    <property type="match status" value="1"/>
</dbReference>
<dbReference type="Gene3D" id="1.10.510.10">
    <property type="entry name" value="Transferase(Phosphotransferase) domain 1"/>
    <property type="match status" value="1"/>
</dbReference>
<gene>
    <name evidence="12" type="ORF">HGRIS_008723</name>
</gene>
<evidence type="ECO:0000313" key="13">
    <source>
        <dbReference type="Proteomes" id="UP001556367"/>
    </source>
</evidence>
<keyword evidence="5" id="KW-0547">Nucleotide-binding</keyword>
<proteinExistence type="inferred from homology"/>
<dbReference type="InterPro" id="IPR050108">
    <property type="entry name" value="CDK"/>
</dbReference>
<evidence type="ECO:0000256" key="8">
    <source>
        <dbReference type="ARBA" id="ARBA00047811"/>
    </source>
</evidence>
<dbReference type="PANTHER" id="PTHR24056">
    <property type="entry name" value="CELL DIVISION PROTEIN KINASE"/>
    <property type="match status" value="1"/>
</dbReference>
<dbReference type="InterPro" id="IPR011009">
    <property type="entry name" value="Kinase-like_dom_sf"/>
</dbReference>
<dbReference type="EMBL" id="JASNQZ010000011">
    <property type="protein sequence ID" value="KAL0952087.1"/>
    <property type="molecule type" value="Genomic_DNA"/>
</dbReference>
<evidence type="ECO:0000256" key="1">
    <source>
        <dbReference type="ARBA" id="ARBA00006485"/>
    </source>
</evidence>
<sequence>MADDSTATNGSVDSEIVQQGPFSTVTRTRAAARPDDAPRWLAVKSASMRPDIAKEPHDIIKELRHLAAVKHPNIIEVIDYRRTTSALTFRMPYIPFTLTALLASPAFSPNAPPFSSASMLSSPHPRLTSIRTTFNVLAKALAFQICAGLAHLHDRVGIAHRDIKPGNILITEEGCVKLIDFGISWCGREAAEARRTDVWPEEEGKMYFEVSTGPYRAPELLFGTRSYDAFAIDRWSLGATLAEFFTPLRLHTDDGEEYDEYGPVDIISSAQEELESERKEAQLDMAQEESLSPLPAFVVPLGSTMLRPGMHWIRHTLFNGERGEIGLAWSIFRVRGTPTSETWPTFEDLPDARSVTFMDTPPVQLSLLLPNASSSTDSPVIRLLEGFFAYPPPQRLSPSDALKNSWFTCPSSSSTTDTPLLLPPGYWGAAELRSLLTPEPRDAKAGEQAPCAYTPCTEWEGLVLGDLVRSVVGARSHVTRIRHLGTVQLDDN</sequence>
<name>A0ABR3J920_9AGAR</name>
<protein>
    <recommendedName>
        <fullName evidence="2">cyclin-dependent kinase</fullName>
        <ecNumber evidence="2">2.7.11.22</ecNumber>
    </recommendedName>
</protein>
<dbReference type="EC" id="2.7.11.22" evidence="2"/>
<comment type="catalytic activity">
    <reaction evidence="9">
        <text>L-seryl-[protein] + ATP = O-phospho-L-seryl-[protein] + ADP + H(+)</text>
        <dbReference type="Rhea" id="RHEA:17989"/>
        <dbReference type="Rhea" id="RHEA-COMP:9863"/>
        <dbReference type="Rhea" id="RHEA-COMP:11604"/>
        <dbReference type="ChEBI" id="CHEBI:15378"/>
        <dbReference type="ChEBI" id="CHEBI:29999"/>
        <dbReference type="ChEBI" id="CHEBI:30616"/>
        <dbReference type="ChEBI" id="CHEBI:83421"/>
        <dbReference type="ChEBI" id="CHEBI:456216"/>
        <dbReference type="EC" id="2.7.11.22"/>
    </reaction>
</comment>
<keyword evidence="7" id="KW-0067">ATP-binding</keyword>
<dbReference type="Gene3D" id="3.30.200.20">
    <property type="entry name" value="Phosphorylase Kinase, domain 1"/>
    <property type="match status" value="1"/>
</dbReference>
<evidence type="ECO:0000256" key="2">
    <source>
        <dbReference type="ARBA" id="ARBA00012425"/>
    </source>
</evidence>
<evidence type="ECO:0000256" key="4">
    <source>
        <dbReference type="ARBA" id="ARBA00022679"/>
    </source>
</evidence>
<reference evidence="13" key="1">
    <citation type="submission" date="2024-06" db="EMBL/GenBank/DDBJ databases">
        <title>Multi-omics analyses provide insights into the biosynthesis of the anticancer antibiotic pleurotin in Hohenbuehelia grisea.</title>
        <authorList>
            <person name="Weaver J.A."/>
            <person name="Alberti F."/>
        </authorList>
    </citation>
    <scope>NUCLEOTIDE SEQUENCE [LARGE SCALE GENOMIC DNA]</scope>
    <source>
        <strain evidence="13">T-177</strain>
    </source>
</reference>
<comment type="catalytic activity">
    <reaction evidence="8">
        <text>L-threonyl-[protein] + ATP = O-phospho-L-threonyl-[protein] + ADP + H(+)</text>
        <dbReference type="Rhea" id="RHEA:46608"/>
        <dbReference type="Rhea" id="RHEA-COMP:11060"/>
        <dbReference type="Rhea" id="RHEA-COMP:11605"/>
        <dbReference type="ChEBI" id="CHEBI:15378"/>
        <dbReference type="ChEBI" id="CHEBI:30013"/>
        <dbReference type="ChEBI" id="CHEBI:30616"/>
        <dbReference type="ChEBI" id="CHEBI:61977"/>
        <dbReference type="ChEBI" id="CHEBI:456216"/>
        <dbReference type="EC" id="2.7.11.22"/>
    </reaction>
</comment>
<organism evidence="12 13">
    <name type="scientific">Hohenbuehelia grisea</name>
    <dbReference type="NCBI Taxonomy" id="104357"/>
    <lineage>
        <taxon>Eukaryota</taxon>
        <taxon>Fungi</taxon>
        <taxon>Dikarya</taxon>
        <taxon>Basidiomycota</taxon>
        <taxon>Agaricomycotina</taxon>
        <taxon>Agaricomycetes</taxon>
        <taxon>Agaricomycetidae</taxon>
        <taxon>Agaricales</taxon>
        <taxon>Pleurotineae</taxon>
        <taxon>Pleurotaceae</taxon>
        <taxon>Hohenbuehelia</taxon>
    </lineage>
</organism>
<evidence type="ECO:0000256" key="5">
    <source>
        <dbReference type="ARBA" id="ARBA00022741"/>
    </source>
</evidence>
<dbReference type="PROSITE" id="PS50011">
    <property type="entry name" value="PROTEIN_KINASE_DOM"/>
    <property type="match status" value="1"/>
</dbReference>
<dbReference type="PANTHER" id="PTHR24056:SF171">
    <property type="entry name" value="CYCLIN-DEPENDENT KINASE 20"/>
    <property type="match status" value="1"/>
</dbReference>
<keyword evidence="4" id="KW-0808">Transferase</keyword>
<dbReference type="InterPro" id="IPR008271">
    <property type="entry name" value="Ser/Thr_kinase_AS"/>
</dbReference>
<evidence type="ECO:0000256" key="10">
    <source>
        <dbReference type="SAM" id="MobiDB-lite"/>
    </source>
</evidence>